<organism evidence="4 5">
    <name type="scientific">Diabrotica virgifera virgifera</name>
    <name type="common">western corn rootworm</name>
    <dbReference type="NCBI Taxonomy" id="50390"/>
    <lineage>
        <taxon>Eukaryota</taxon>
        <taxon>Metazoa</taxon>
        <taxon>Ecdysozoa</taxon>
        <taxon>Arthropoda</taxon>
        <taxon>Hexapoda</taxon>
        <taxon>Insecta</taxon>
        <taxon>Pterygota</taxon>
        <taxon>Neoptera</taxon>
        <taxon>Endopterygota</taxon>
        <taxon>Coleoptera</taxon>
        <taxon>Polyphaga</taxon>
        <taxon>Cucujiformia</taxon>
        <taxon>Chrysomeloidea</taxon>
        <taxon>Chrysomelidae</taxon>
        <taxon>Galerucinae</taxon>
        <taxon>Diabroticina</taxon>
        <taxon>Diabroticites</taxon>
        <taxon>Diabrotica</taxon>
    </lineage>
</organism>
<reference evidence="4" key="1">
    <citation type="submission" date="2025-05" db="UniProtKB">
        <authorList>
            <consortium name="EnsemblMetazoa"/>
        </authorList>
    </citation>
    <scope>IDENTIFICATION</scope>
</reference>
<keyword evidence="3" id="KW-0732">Signal</keyword>
<dbReference type="GeneID" id="126881200"/>
<comment type="similarity">
    <text evidence="1">Belongs to the GILT family.</text>
</comment>
<dbReference type="PANTHER" id="PTHR13234:SF69">
    <property type="entry name" value="GILT-LIKE PROTEIN 1"/>
    <property type="match status" value="1"/>
</dbReference>
<dbReference type="PANTHER" id="PTHR13234">
    <property type="entry name" value="GAMMA-INTERFERON INDUCIBLE LYSOSOMAL THIOL REDUCTASE GILT"/>
    <property type="match status" value="1"/>
</dbReference>
<feature type="chain" id="PRO_5045823204" description="GILT-like protein 1" evidence="3">
    <location>
        <begin position="22"/>
        <end position="260"/>
    </location>
</feature>
<dbReference type="InterPro" id="IPR004911">
    <property type="entry name" value="Interferon-induced_GILT"/>
</dbReference>
<dbReference type="Pfam" id="PF03227">
    <property type="entry name" value="GILT"/>
    <property type="match status" value="1"/>
</dbReference>
<evidence type="ECO:0000256" key="2">
    <source>
        <dbReference type="ARBA" id="ARBA00023180"/>
    </source>
</evidence>
<feature type="signal peptide" evidence="3">
    <location>
        <begin position="1"/>
        <end position="21"/>
    </location>
</feature>
<evidence type="ECO:0008006" key="6">
    <source>
        <dbReference type="Google" id="ProtNLM"/>
    </source>
</evidence>
<dbReference type="EnsemblMetazoa" id="XM_050645302.1">
    <property type="protein sequence ID" value="XP_050501259.1"/>
    <property type="gene ID" value="LOC126881200"/>
</dbReference>
<evidence type="ECO:0000256" key="1">
    <source>
        <dbReference type="ARBA" id="ARBA00005679"/>
    </source>
</evidence>
<dbReference type="RefSeq" id="XP_050501259.1">
    <property type="nucleotide sequence ID" value="XM_050645302.1"/>
</dbReference>
<sequence>MYIFTSCLYAFLVLLVTSSNAQDQNEQKVTVRVYHESLCPYAKKFIVDQLAPTMKGNLSRYVNLELVPYGKAKEIHLANGTQYYECHHKVQECYGNRIQACVDNHIEKSKREEYLSFVSCFMGNLTTNVEKKQVDDTLKRCIPEPLDVDQIRNCTTSPLGDKLIENNAKITNGFQKPLLNVPTIVFNGVYNPSESSEAEKNFKSVLCSKIKGKKPEECANLPNKGGESKSKDANLTNKGVEANKVYIGTLLVALLLILYV</sequence>
<evidence type="ECO:0000313" key="5">
    <source>
        <dbReference type="Proteomes" id="UP001652700"/>
    </source>
</evidence>
<protein>
    <recommendedName>
        <fullName evidence="6">GILT-like protein 1</fullName>
    </recommendedName>
</protein>
<keyword evidence="2" id="KW-0325">Glycoprotein</keyword>
<evidence type="ECO:0000256" key="3">
    <source>
        <dbReference type="SAM" id="SignalP"/>
    </source>
</evidence>
<evidence type="ECO:0000313" key="4">
    <source>
        <dbReference type="EnsemblMetazoa" id="XP_050501259.1"/>
    </source>
</evidence>
<dbReference type="Proteomes" id="UP001652700">
    <property type="component" value="Unplaced"/>
</dbReference>
<keyword evidence="5" id="KW-1185">Reference proteome</keyword>
<accession>A0ABM5JTJ0</accession>
<name>A0ABM5JTJ0_DIAVI</name>
<proteinExistence type="inferred from homology"/>
<dbReference type="Gene3D" id="3.40.30.10">
    <property type="entry name" value="Glutaredoxin"/>
    <property type="match status" value="1"/>
</dbReference>